<accession>A0A379ZUP5</accession>
<dbReference type="Proteomes" id="UP000254069">
    <property type="component" value="Unassembled WGS sequence"/>
</dbReference>
<feature type="region of interest" description="Disordered" evidence="1">
    <location>
        <begin position="1"/>
        <end position="21"/>
    </location>
</feature>
<protein>
    <submittedName>
        <fullName evidence="2">Uncharacterized protein</fullName>
    </submittedName>
</protein>
<evidence type="ECO:0000313" key="2">
    <source>
        <dbReference type="EMBL" id="SUI68375.1"/>
    </source>
</evidence>
<sequence>MTSKPGRFQISQHRGQASARVRYREQWPAEGVNAACPLCSKALEPDKQSQKSPGESTPGQ</sequence>
<dbReference type="EMBL" id="UGYO01000001">
    <property type="protein sequence ID" value="SUI68375.1"/>
    <property type="molecule type" value="Genomic_DNA"/>
</dbReference>
<reference evidence="2 3" key="1">
    <citation type="submission" date="2018-06" db="EMBL/GenBank/DDBJ databases">
        <authorList>
            <consortium name="Pathogen Informatics"/>
            <person name="Doyle S."/>
        </authorList>
    </citation>
    <scope>NUCLEOTIDE SEQUENCE [LARGE SCALE GENOMIC DNA]</scope>
    <source>
        <strain evidence="2 3">NCTC10738</strain>
    </source>
</reference>
<feature type="compositionally biased region" description="Polar residues" evidence="1">
    <location>
        <begin position="1"/>
        <end position="15"/>
    </location>
</feature>
<evidence type="ECO:0000256" key="1">
    <source>
        <dbReference type="SAM" id="MobiDB-lite"/>
    </source>
</evidence>
<name>A0A379ZUP5_9GAMM</name>
<organism evidence="2 3">
    <name type="scientific">Shewanella algae</name>
    <dbReference type="NCBI Taxonomy" id="38313"/>
    <lineage>
        <taxon>Bacteria</taxon>
        <taxon>Pseudomonadati</taxon>
        <taxon>Pseudomonadota</taxon>
        <taxon>Gammaproteobacteria</taxon>
        <taxon>Alteromonadales</taxon>
        <taxon>Shewanellaceae</taxon>
        <taxon>Shewanella</taxon>
    </lineage>
</organism>
<proteinExistence type="predicted"/>
<dbReference type="RefSeq" id="WP_101059646.1">
    <property type="nucleotide sequence ID" value="NZ_AP024614.1"/>
</dbReference>
<gene>
    <name evidence="2" type="ORF">NCTC10738_01981</name>
</gene>
<evidence type="ECO:0000313" key="3">
    <source>
        <dbReference type="Proteomes" id="UP000254069"/>
    </source>
</evidence>
<keyword evidence="3" id="KW-1185">Reference proteome</keyword>
<dbReference type="AlphaFoldDB" id="A0A379ZUP5"/>